<name>H6BTF0_EXODN</name>
<dbReference type="OMA" id="SSEHISW"/>
<evidence type="ECO:0000313" key="3">
    <source>
        <dbReference type="Proteomes" id="UP000007304"/>
    </source>
</evidence>
<accession>H6BTF0</accession>
<gene>
    <name evidence="2" type="ORF">HMPREF1120_02517</name>
</gene>
<dbReference type="GeneID" id="20307156"/>
<protein>
    <recommendedName>
        <fullName evidence="4">MaoC-like domain-containing protein</fullName>
    </recommendedName>
</protein>
<dbReference type="OrthoDB" id="3257538at2759"/>
<sequence length="430" mass="47870">MTKYRPTCHKMREPWSIIFRPPVIGTGLSSRCQRQPLRPYTHTHLPPRATRQVHGLRSSSSSSNNNNNNSPSLSEEMKSRHIPTRSGPWQTSNIHDLHQSLKDHLDLEPLETPSLTLIPPGFHHVTHNIIVEESQLCEDGAERRHAPGNGDEWKFRVWAGGHMKFAMPLIHADTNITEYVCGTEKITNVRVLGDPKRSKDAKILVTLTKSYFGTESSSTPESETEPKSDSGSASTLLIRENKHLCFMRHVPPSLQSPLAGATGGRRLPPPSSFSAPFHAQTMTPSRTLLFRFSALSQNAHAIHLDADFTRRVYGIPNLLVQGPLTSVLMLEVLRKALALFVQQSGQLQSSPLVVREFEYKNLLPLFVDEPMTIACKRAESGQGSAAQDRWDVWIQKGQGENEMLAVKGKALVAPVPGPQKAHNNRNETGR</sequence>
<dbReference type="GO" id="GO:0019171">
    <property type="term" value="F:(3R)-hydroxyacyl-[acyl-carrier-protein] dehydratase activity"/>
    <property type="evidence" value="ECO:0007669"/>
    <property type="project" value="TreeGrafter"/>
</dbReference>
<dbReference type="HOGENOM" id="CLU_028690_4_0_1"/>
<dbReference type="Gene3D" id="3.10.129.10">
    <property type="entry name" value="Hotdog Thioesterase"/>
    <property type="match status" value="1"/>
</dbReference>
<organism evidence="2 3">
    <name type="scientific">Exophiala dermatitidis (strain ATCC 34100 / CBS 525.76 / NIH/UT8656)</name>
    <name type="common">Black yeast</name>
    <name type="synonym">Wangiella dermatitidis</name>
    <dbReference type="NCBI Taxonomy" id="858893"/>
    <lineage>
        <taxon>Eukaryota</taxon>
        <taxon>Fungi</taxon>
        <taxon>Dikarya</taxon>
        <taxon>Ascomycota</taxon>
        <taxon>Pezizomycotina</taxon>
        <taxon>Eurotiomycetes</taxon>
        <taxon>Chaetothyriomycetidae</taxon>
        <taxon>Chaetothyriales</taxon>
        <taxon>Herpotrichiellaceae</taxon>
        <taxon>Exophiala</taxon>
    </lineage>
</organism>
<dbReference type="VEuPathDB" id="FungiDB:HMPREF1120_02517"/>
<dbReference type="Proteomes" id="UP000007304">
    <property type="component" value="Unassembled WGS sequence"/>
</dbReference>
<dbReference type="SUPFAM" id="SSF54637">
    <property type="entry name" value="Thioesterase/thiol ester dehydrase-isomerase"/>
    <property type="match status" value="1"/>
</dbReference>
<evidence type="ECO:0000256" key="1">
    <source>
        <dbReference type="SAM" id="MobiDB-lite"/>
    </source>
</evidence>
<dbReference type="InParanoid" id="H6BTF0"/>
<dbReference type="eggNOG" id="ENOG502S5QU">
    <property type="taxonomic scope" value="Eukaryota"/>
</dbReference>
<dbReference type="GO" id="GO:0005739">
    <property type="term" value="C:mitochondrion"/>
    <property type="evidence" value="ECO:0007669"/>
    <property type="project" value="TreeGrafter"/>
</dbReference>
<dbReference type="PANTHER" id="PTHR28152:SF1">
    <property type="entry name" value="HYDROXYACYL-THIOESTER DEHYDRATASE TYPE 2, MITOCHONDRIAL"/>
    <property type="match status" value="1"/>
</dbReference>
<dbReference type="InterPro" id="IPR029069">
    <property type="entry name" value="HotDog_dom_sf"/>
</dbReference>
<dbReference type="InterPro" id="IPR052741">
    <property type="entry name" value="Mitochondrial_HTD2"/>
</dbReference>
<reference evidence="2" key="1">
    <citation type="submission" date="2011-07" db="EMBL/GenBank/DDBJ databases">
        <title>The Genome Sequence of Exophiala (Wangiella) dermatitidis NIH/UT8656.</title>
        <authorList>
            <consortium name="The Broad Institute Genome Sequencing Platform"/>
            <person name="Cuomo C."/>
            <person name="Wang Z."/>
            <person name="Hunicke-Smith S."/>
            <person name="Szanislo P.J."/>
            <person name="Earl A."/>
            <person name="Young S.K."/>
            <person name="Zeng Q."/>
            <person name="Gargeya S."/>
            <person name="Fitzgerald M."/>
            <person name="Haas B."/>
            <person name="Abouelleil A."/>
            <person name="Alvarado L."/>
            <person name="Arachchi H.M."/>
            <person name="Berlin A."/>
            <person name="Brown A."/>
            <person name="Chapman S.B."/>
            <person name="Chen Z."/>
            <person name="Dunbar C."/>
            <person name="Freedman E."/>
            <person name="Gearin G."/>
            <person name="Gellesch M."/>
            <person name="Goldberg J."/>
            <person name="Griggs A."/>
            <person name="Gujja S."/>
            <person name="Heiman D."/>
            <person name="Howarth C."/>
            <person name="Larson L."/>
            <person name="Lui A."/>
            <person name="MacDonald P.J.P."/>
            <person name="Montmayeur A."/>
            <person name="Murphy C."/>
            <person name="Neiman D."/>
            <person name="Pearson M."/>
            <person name="Priest M."/>
            <person name="Roberts A."/>
            <person name="Saif S."/>
            <person name="Shea T."/>
            <person name="Shenoy N."/>
            <person name="Sisk P."/>
            <person name="Stolte C."/>
            <person name="Sykes S."/>
            <person name="Wortman J."/>
            <person name="Nusbaum C."/>
            <person name="Birren B."/>
        </authorList>
    </citation>
    <scope>NUCLEOTIDE SEQUENCE</scope>
    <source>
        <strain evidence="2">NIH/UT8656</strain>
    </source>
</reference>
<dbReference type="STRING" id="858893.H6BTF0"/>
<dbReference type="RefSeq" id="XP_009154808.1">
    <property type="nucleotide sequence ID" value="XM_009156560.1"/>
</dbReference>
<feature type="region of interest" description="Disordered" evidence="1">
    <location>
        <begin position="37"/>
        <end position="92"/>
    </location>
</feature>
<dbReference type="PANTHER" id="PTHR28152">
    <property type="entry name" value="HYDROXYACYL-THIOESTER DEHYDRATASE TYPE 2, MITOCHONDRIAL"/>
    <property type="match status" value="1"/>
</dbReference>
<feature type="region of interest" description="Disordered" evidence="1">
    <location>
        <begin position="213"/>
        <end position="233"/>
    </location>
</feature>
<proteinExistence type="predicted"/>
<dbReference type="EMBL" id="JH226131">
    <property type="protein sequence ID" value="EHY54347.1"/>
    <property type="molecule type" value="Genomic_DNA"/>
</dbReference>
<evidence type="ECO:0000313" key="2">
    <source>
        <dbReference type="EMBL" id="EHY54347.1"/>
    </source>
</evidence>
<dbReference type="AlphaFoldDB" id="H6BTF0"/>
<evidence type="ECO:0008006" key="4">
    <source>
        <dbReference type="Google" id="ProtNLM"/>
    </source>
</evidence>
<keyword evidence="3" id="KW-1185">Reference proteome</keyword>
<feature type="compositionally biased region" description="Low complexity" evidence="1">
    <location>
        <begin position="58"/>
        <end position="74"/>
    </location>
</feature>